<dbReference type="SMART" id="SM01008">
    <property type="entry name" value="Ald_Xan_dh_C"/>
    <property type="match status" value="1"/>
</dbReference>
<dbReference type="AlphaFoldDB" id="A0A261S2B0"/>
<dbReference type="OrthoDB" id="221297at2"/>
<protein>
    <submittedName>
        <fullName evidence="4">Oxidoreductase</fullName>
    </submittedName>
</protein>
<dbReference type="Gene3D" id="3.30.365.10">
    <property type="entry name" value="Aldehyde oxidase/xanthine dehydrogenase, molybdopterin binding domain"/>
    <property type="match status" value="4"/>
</dbReference>
<keyword evidence="1" id="KW-0500">Molybdenum</keyword>
<dbReference type="PANTHER" id="PTHR11908:SF132">
    <property type="entry name" value="ALDEHYDE OXIDASE 1-RELATED"/>
    <property type="match status" value="1"/>
</dbReference>
<dbReference type="GO" id="GO:0016491">
    <property type="term" value="F:oxidoreductase activity"/>
    <property type="evidence" value="ECO:0007669"/>
    <property type="project" value="UniProtKB-KW"/>
</dbReference>
<sequence length="746" mass="79502">MSTVAEQPTRQPPAAAGFAVIGKAVSRVDGPLKVSGEAKYTADFHFPGMRYAVPVCSTVAHGRIEALDTARAEAMPGVRLVLHRGNIGPVYRMQGAMVDESRPPFADDEIRYYGQYVALVVADTFEQASAAAAAVQARYAASAPDVDPHLDSKDAPKVESERGDAAAAYEAAPVRIDQTYATPVETHNPIELHATVAVWDGEAYTLYETSQAVVNHKAVMTQMLGTSKDKVRVITRFLGSGFGGKLWPWPHSALAACAARQLGLPVKLVLSRPMMFQSVGHRPRTQQRMRLGADRDGRLLSLRQDYLNHTSILDDYQENCAEATPHMYSTANLRVTSGLARRHVGTPTSMRGPGAVPGLYALESAMDELALALDMDPVELRLRNEPDHDEGNGLPFSSRHLVESVRVGAERFGWSRRDPAVGSMRRDGAILGWGMASCSWLGARQPAQASVALRADGTARVACATQDLGTGTYTVMAQLVSEATGIPLDRIEVVLGDTSLPDGPISGGSTVTASVIPAVLQATRAAVKRLLKTAAKTKAYAGRKPETLAFSAGRVHPKDADAAAGVPYGEIVAAAGLSAVTADANAAEGGFSGDPLKEKWSINSYGAHFAEVMWWPEIARLRVSRVVTVIDAGRMLNPRAARNQIEGAVVMGVGMALFEHTIYDPATGAPVNRNLADYVMATHADSPEIDVTFLDYPDPVLNELGARGVGEIGLAGTAAAIGNAVYHATGVRKRELPILIEDLLPA</sequence>
<dbReference type="InterPro" id="IPR000674">
    <property type="entry name" value="Ald_Oxase/Xan_DH_a/b"/>
</dbReference>
<reference evidence="5" key="1">
    <citation type="submission" date="2017-05" db="EMBL/GenBank/DDBJ databases">
        <title>Complete and WGS of Bordetella genogroups.</title>
        <authorList>
            <person name="Spilker T."/>
            <person name="Lipuma J."/>
        </authorList>
    </citation>
    <scope>NUCLEOTIDE SEQUENCE [LARGE SCALE GENOMIC DNA]</scope>
    <source>
        <strain evidence="5">AU16122</strain>
    </source>
</reference>
<dbReference type="RefSeq" id="WP_094855897.1">
    <property type="nucleotide sequence ID" value="NZ_NEVM01000005.1"/>
</dbReference>
<dbReference type="SUPFAM" id="SSF56003">
    <property type="entry name" value="Molybdenum cofactor-binding domain"/>
    <property type="match status" value="1"/>
</dbReference>
<organism evidence="4 5">
    <name type="scientific">Bordetella genomosp. 10</name>
    <dbReference type="NCBI Taxonomy" id="1416804"/>
    <lineage>
        <taxon>Bacteria</taxon>
        <taxon>Pseudomonadati</taxon>
        <taxon>Pseudomonadota</taxon>
        <taxon>Betaproteobacteria</taxon>
        <taxon>Burkholderiales</taxon>
        <taxon>Alcaligenaceae</taxon>
        <taxon>Bordetella</taxon>
    </lineage>
</organism>
<evidence type="ECO:0000256" key="2">
    <source>
        <dbReference type="ARBA" id="ARBA00023002"/>
    </source>
</evidence>
<proteinExistence type="predicted"/>
<evidence type="ECO:0000256" key="1">
    <source>
        <dbReference type="ARBA" id="ARBA00022505"/>
    </source>
</evidence>
<dbReference type="PANTHER" id="PTHR11908">
    <property type="entry name" value="XANTHINE DEHYDROGENASE"/>
    <property type="match status" value="1"/>
</dbReference>
<evidence type="ECO:0000313" key="5">
    <source>
        <dbReference type="Proteomes" id="UP000216020"/>
    </source>
</evidence>
<dbReference type="InterPro" id="IPR036856">
    <property type="entry name" value="Ald_Oxase/Xan_DH_a/b_sf"/>
</dbReference>
<evidence type="ECO:0000259" key="3">
    <source>
        <dbReference type="SMART" id="SM01008"/>
    </source>
</evidence>
<dbReference type="InterPro" id="IPR037165">
    <property type="entry name" value="AldOxase/xan_DH_Mopterin-bd_sf"/>
</dbReference>
<gene>
    <name evidence="4" type="ORF">CAL29_26700</name>
</gene>
<feature type="domain" description="Aldehyde oxidase/xanthine dehydrogenase a/b hammerhead" evidence="3">
    <location>
        <begin position="35"/>
        <end position="143"/>
    </location>
</feature>
<name>A0A261S2B0_9BORD</name>
<dbReference type="EMBL" id="NEVM01000005">
    <property type="protein sequence ID" value="OZI31488.1"/>
    <property type="molecule type" value="Genomic_DNA"/>
</dbReference>
<accession>A0A261S2B0</accession>
<keyword evidence="5" id="KW-1185">Reference proteome</keyword>
<dbReference type="Pfam" id="PF02738">
    <property type="entry name" value="MoCoBD_1"/>
    <property type="match status" value="1"/>
</dbReference>
<dbReference type="SUPFAM" id="SSF54665">
    <property type="entry name" value="CO dehydrogenase molybdoprotein N-domain-like"/>
    <property type="match status" value="1"/>
</dbReference>
<dbReference type="Pfam" id="PF01315">
    <property type="entry name" value="Ald_Xan_dh_C"/>
    <property type="match status" value="1"/>
</dbReference>
<dbReference type="Gene3D" id="3.90.1170.50">
    <property type="entry name" value="Aldehyde oxidase/xanthine dehydrogenase, a/b hammerhead"/>
    <property type="match status" value="1"/>
</dbReference>
<keyword evidence="2" id="KW-0560">Oxidoreductase</keyword>
<dbReference type="Pfam" id="PF20256">
    <property type="entry name" value="MoCoBD_2"/>
    <property type="match status" value="1"/>
</dbReference>
<evidence type="ECO:0000313" key="4">
    <source>
        <dbReference type="EMBL" id="OZI31488.1"/>
    </source>
</evidence>
<dbReference type="GO" id="GO:0005506">
    <property type="term" value="F:iron ion binding"/>
    <property type="evidence" value="ECO:0007669"/>
    <property type="project" value="InterPro"/>
</dbReference>
<comment type="caution">
    <text evidence="4">The sequence shown here is derived from an EMBL/GenBank/DDBJ whole genome shotgun (WGS) entry which is preliminary data.</text>
</comment>
<dbReference type="InterPro" id="IPR046867">
    <property type="entry name" value="AldOxase/xan_DH_MoCoBD2"/>
</dbReference>
<dbReference type="InterPro" id="IPR016208">
    <property type="entry name" value="Ald_Oxase/xanthine_DH-like"/>
</dbReference>
<dbReference type="InterPro" id="IPR008274">
    <property type="entry name" value="AldOxase/xan_DH_MoCoBD1"/>
</dbReference>
<dbReference type="Proteomes" id="UP000216020">
    <property type="component" value="Unassembled WGS sequence"/>
</dbReference>